<dbReference type="OrthoDB" id="2848340at2759"/>
<dbReference type="CDD" id="cd04301">
    <property type="entry name" value="NAT_SF"/>
    <property type="match status" value="1"/>
</dbReference>
<feature type="domain" description="Glycosyl hydrolase family 95 catalytic" evidence="3">
    <location>
        <begin position="688"/>
        <end position="1099"/>
    </location>
</feature>
<dbReference type="AlphaFoldDB" id="A0A4S4L897"/>
<reference evidence="4 5" key="1">
    <citation type="submission" date="2019-02" db="EMBL/GenBank/DDBJ databases">
        <title>Genome sequencing of the rare red list fungi Phellinidium pouzarii.</title>
        <authorList>
            <person name="Buettner E."/>
            <person name="Kellner H."/>
        </authorList>
    </citation>
    <scope>NUCLEOTIDE SEQUENCE [LARGE SCALE GENOMIC DNA]</scope>
    <source>
        <strain evidence="4 5">DSM 108285</strain>
    </source>
</reference>
<dbReference type="Pfam" id="PF21307">
    <property type="entry name" value="Glyco_hydro_95_C"/>
    <property type="match status" value="1"/>
</dbReference>
<dbReference type="InterPro" id="IPR054363">
    <property type="entry name" value="GH95_cat"/>
</dbReference>
<dbReference type="Gene3D" id="3.40.630.30">
    <property type="match status" value="1"/>
</dbReference>
<dbReference type="InterPro" id="IPR016181">
    <property type="entry name" value="Acyl_CoA_acyltransferase"/>
</dbReference>
<dbReference type="Pfam" id="PF14498">
    <property type="entry name" value="Glyco_hyd_65N_2"/>
    <property type="match status" value="1"/>
</dbReference>
<dbReference type="Pfam" id="PF22124">
    <property type="entry name" value="Glyco_hydro_95_cat"/>
    <property type="match status" value="1"/>
</dbReference>
<dbReference type="InterPro" id="IPR027414">
    <property type="entry name" value="GH95_N_dom"/>
</dbReference>
<dbReference type="InterPro" id="IPR011323">
    <property type="entry name" value="Mss4/transl-control_tumour"/>
</dbReference>
<gene>
    <name evidence="4" type="ORF">EW145_g3244</name>
</gene>
<dbReference type="EMBL" id="SGPK01000133">
    <property type="protein sequence ID" value="THH07645.1"/>
    <property type="molecule type" value="Genomic_DNA"/>
</dbReference>
<accession>A0A4S4L897</accession>
<evidence type="ECO:0000259" key="1">
    <source>
        <dbReference type="Pfam" id="PF14498"/>
    </source>
</evidence>
<proteinExistence type="predicted"/>
<dbReference type="InterPro" id="IPR049053">
    <property type="entry name" value="AFCA-like_C"/>
</dbReference>
<dbReference type="GO" id="GO:0005975">
    <property type="term" value="P:carbohydrate metabolic process"/>
    <property type="evidence" value="ECO:0007669"/>
    <property type="project" value="InterPro"/>
</dbReference>
<comment type="caution">
    <text evidence="4">The sequence shown here is derived from an EMBL/GenBank/DDBJ whole genome shotgun (WGS) entry which is preliminary data.</text>
</comment>
<dbReference type="PANTHER" id="PTHR31084:SF3">
    <property type="entry name" value="ALPHA-FUCOSIDASE A"/>
    <property type="match status" value="1"/>
</dbReference>
<evidence type="ECO:0000313" key="5">
    <source>
        <dbReference type="Proteomes" id="UP000308199"/>
    </source>
</evidence>
<feature type="domain" description="Glycosyl hydrolase family 95 N-terminal" evidence="1">
    <location>
        <begin position="390"/>
        <end position="657"/>
    </location>
</feature>
<keyword evidence="5" id="KW-1185">Reference proteome</keyword>
<evidence type="ECO:0000259" key="3">
    <source>
        <dbReference type="Pfam" id="PF22124"/>
    </source>
</evidence>
<sequence length="1190" mass="125920">MDHLPPDLFFDLVAADEVSAAHAIELSSLPADEAATLAQLQSRQAQAPELFLGAFLPSSSLSLSSLPPSDTGGLHNRTLIGYTCATRAPAPATSSDSISSASVSTVDHASEIPSAVLTSASLAALSARVAPANAAVCVHAVGVSPPFRQRGVARALMEASVARLRTTRAYEMLLCDGGLRALYEEVGCECVGESENGGRPWSEMRVVGPATAAELGIGKGSGLDGLLEAGAGVGSAGGGNPVGRIASFTGVELEYGIGDVVTLDQSGSVSDGGVNKYVLLCPRSGCGCVILRDGVGKLIQKDAIELEPSEKAPTALLTPLPPAGQPIHCWLVQPSPMAFENIGFSRPVGEELDDPTSMAKLRLACVLASINAVRLALSAPSGFPALGNGLWYTTPGTIWSRHSLPLGNGFLTATTLGGILCESTQLNIESLWTGGPFADPTYNGGNKQSDEQPAMAAAMQSIRQTIFNSANGTIGDVEILTTAIGAYGSYSGAGFLISTLANQSSDISEYGRFLDLDSGIAKTLWSQEGNTFTRETFCSNPVRACVQNTSTTSPRGFTQTYAFTGVSGLPTPNVTCIDGGNGAGAVLQLTGNAGSSAGPGPGMSYELLATVVAPGSSIVCSTVPNANASAGAPNATLTVSNARSAYVVWVGGTDYDANAGDAAHGFSFKGDPPHDALSVLLNATHSFSYAELLAAHKADYAETLHTRFALSIQGAGVDLDVPTDARKAAYEVDTGDPYLEWVLFNYGRHLLASSTRGMLPANLQGKWAFNAAPPWSADYHANINFQMNYWIAETTNMNVTQSIWDYIEMNYRLRDIFGHTGMKASGNSAQWANYPVALLTIYLSRNIFFVKQMVHVWDHFDFTNDVAWWKAQGYPLLKGAASFHLDKLIPDKHVNDGTLVVAPCNSPEQVPITFACAHAQQLIWQLFNAIEKGAPAAGETDVEFLNEVKAKKAQMDKGVHIGSWGQLQEWKVDMDSPNDTHRHLSHLVGLYPGYAIANYDPTIQNTALDASQVLAAAQISLIHRGNGTGPDADAGWEKVWRAACWAQFSNASEFYHELTYAIQRNFAENLFSVYDPTDSNPIFQIDANLGYPAAVMNALIQALDVANTSMPLLIKLLPALPTTWPEGSLTGARVRGGITVDMTWADAKLTKVILTVDEGIASRPVNVIYAGSIKARFNTTSGLTQSITGF</sequence>
<dbReference type="SUPFAM" id="SSF48208">
    <property type="entry name" value="Six-hairpin glycosidases"/>
    <property type="match status" value="1"/>
</dbReference>
<organism evidence="4 5">
    <name type="scientific">Phellinidium pouzarii</name>
    <dbReference type="NCBI Taxonomy" id="167371"/>
    <lineage>
        <taxon>Eukaryota</taxon>
        <taxon>Fungi</taxon>
        <taxon>Dikarya</taxon>
        <taxon>Basidiomycota</taxon>
        <taxon>Agaricomycotina</taxon>
        <taxon>Agaricomycetes</taxon>
        <taxon>Hymenochaetales</taxon>
        <taxon>Hymenochaetaceae</taxon>
        <taxon>Phellinidium</taxon>
    </lineage>
</organism>
<dbReference type="Gene3D" id="1.50.10.10">
    <property type="match status" value="1"/>
</dbReference>
<dbReference type="PANTHER" id="PTHR31084">
    <property type="entry name" value="ALPHA-L-FUCOSIDASE 2"/>
    <property type="match status" value="1"/>
</dbReference>
<dbReference type="SUPFAM" id="SSF55729">
    <property type="entry name" value="Acyl-CoA N-acyltransferases (Nat)"/>
    <property type="match status" value="1"/>
</dbReference>
<evidence type="ECO:0000313" key="4">
    <source>
        <dbReference type="EMBL" id="THH07645.1"/>
    </source>
</evidence>
<dbReference type="GO" id="GO:0004560">
    <property type="term" value="F:alpha-L-fucosidase activity"/>
    <property type="evidence" value="ECO:0007669"/>
    <property type="project" value="TreeGrafter"/>
</dbReference>
<dbReference type="InterPro" id="IPR011057">
    <property type="entry name" value="Mss4-like_sf"/>
</dbReference>
<dbReference type="Proteomes" id="UP000308199">
    <property type="component" value="Unassembled WGS sequence"/>
</dbReference>
<evidence type="ECO:0000259" key="2">
    <source>
        <dbReference type="Pfam" id="PF21307"/>
    </source>
</evidence>
<feature type="domain" description="Alpha fucosidase A-like C-terminal" evidence="2">
    <location>
        <begin position="1114"/>
        <end position="1159"/>
    </location>
</feature>
<dbReference type="Gene3D" id="2.170.150.10">
    <property type="entry name" value="Metal Binding Protein, Guanine Nucleotide Exchange Factor, Chain A"/>
    <property type="match status" value="1"/>
</dbReference>
<evidence type="ECO:0008006" key="6">
    <source>
        <dbReference type="Google" id="ProtNLM"/>
    </source>
</evidence>
<dbReference type="SUPFAM" id="SSF51316">
    <property type="entry name" value="Mss4-like"/>
    <property type="match status" value="1"/>
</dbReference>
<dbReference type="InterPro" id="IPR012341">
    <property type="entry name" value="6hp_glycosidase-like_sf"/>
</dbReference>
<dbReference type="InterPro" id="IPR008928">
    <property type="entry name" value="6-hairpin_glycosidase_sf"/>
</dbReference>
<protein>
    <recommendedName>
        <fullName evidence="6">N-acetyltransferase domain-containing protein</fullName>
    </recommendedName>
</protein>
<name>A0A4S4L897_9AGAM</name>